<protein>
    <recommendedName>
        <fullName evidence="4">Glycosyltransferase 2-like domain-containing protein</fullName>
    </recommendedName>
</protein>
<dbReference type="SUPFAM" id="SSF53448">
    <property type="entry name" value="Nucleotide-diphospho-sugar transferases"/>
    <property type="match status" value="1"/>
</dbReference>
<dbReference type="GO" id="GO:0016757">
    <property type="term" value="F:glycosyltransferase activity"/>
    <property type="evidence" value="ECO:0007669"/>
    <property type="project" value="UniProtKB-KW"/>
</dbReference>
<sequence length="833" mass="97451">MDFSFSFPNVSIIVVNYNGKKYLKDCLDSINLLDYPKERVETIVIDNGSTDLSVEFIKESYPKVKIIENDKNIGFAPAVNQGAKAAGGKYIAILNNDTRVDSKWLIELIKPIYEYNQVVCTGSKVLSWDGKKIDFVGSMVNFEGKGFQIDYGFPIEHDKYTEDKYYLFVNGSSMLVDKEVFLNVGGFDEDFFAYYEDVDFGWRLWILGYKVIFTPKSIVYHHHHGTSYRYGHDRHRYLMERNSLYTIYKNYSDKNLGKIFSSSLLTQLSRVFVETELSSDSYKINYKGDVKEKEELSRLSGSSLLATKEFIQNLDKLKQKREWIQANRKRSDNVIFNYFKGEFLAISPNEEYQKNQQQILKAFDVYDIFQKSKRKTILLLSNDIVAKKLAGPGIRCINFAQILSEYFNIIIAIPNDPDFTPERYELVKVNSGNIRELVDRADIIMTQGTQFIRYPSLKETDKPIIMDLYDPFNIATLVEYSHLSIREWEKVYKQVHNDLKEQLYYGDFFMCASERQRDYWLGLLTALYRVNPIVFKNDISLRKLIDVVPYGISSKKPFHSKNVLKGIIPNIKEEDKVIIWGGGIYNWYDPLTLVYAINKISKKRDDIKLFIMGVKHPNPDVKELSLLNETFRLSESLELKDKFIFFYTDWVEYEERQNYLLESDIGIITHPDHIETRLCFRNRILDYIWANLPIISTKGDILSEMVEKEELGLTVDAGDVDGLVKAIEELCDNHQLIKKCKQNLERITPTFYWEEVVKPLIDYCNDPIKTAYRKEAEEKKVREKKLELEGTLLQEKPLQGRGLFYYLKKFLYHLRYSGLRKAIQFTKNIFTGR</sequence>
<evidence type="ECO:0000259" key="4">
    <source>
        <dbReference type="Pfam" id="PF00535"/>
    </source>
</evidence>
<dbReference type="InterPro" id="IPR001173">
    <property type="entry name" value="Glyco_trans_2-like"/>
</dbReference>
<dbReference type="InterPro" id="IPR029044">
    <property type="entry name" value="Nucleotide-diphossugar_trans"/>
</dbReference>
<proteinExistence type="inferred from homology"/>
<dbReference type="AlphaFoldDB" id="X1AZR1"/>
<name>X1AZR1_9ZZZZ</name>
<feature type="domain" description="Glycosyltransferase 2-like" evidence="4">
    <location>
        <begin position="11"/>
        <end position="136"/>
    </location>
</feature>
<evidence type="ECO:0000256" key="2">
    <source>
        <dbReference type="ARBA" id="ARBA00022676"/>
    </source>
</evidence>
<dbReference type="CDD" id="cd03801">
    <property type="entry name" value="GT4_PimA-like"/>
    <property type="match status" value="1"/>
</dbReference>
<dbReference type="SUPFAM" id="SSF53756">
    <property type="entry name" value="UDP-Glycosyltransferase/glycogen phosphorylase"/>
    <property type="match status" value="1"/>
</dbReference>
<dbReference type="PANTHER" id="PTHR43179:SF12">
    <property type="entry name" value="GALACTOFURANOSYLTRANSFERASE GLFT2"/>
    <property type="match status" value="1"/>
</dbReference>
<dbReference type="CDD" id="cd04186">
    <property type="entry name" value="GT_2_like_c"/>
    <property type="match status" value="1"/>
</dbReference>
<evidence type="ECO:0000313" key="5">
    <source>
        <dbReference type="EMBL" id="GAG65236.1"/>
    </source>
</evidence>
<organism evidence="5">
    <name type="scientific">marine sediment metagenome</name>
    <dbReference type="NCBI Taxonomy" id="412755"/>
    <lineage>
        <taxon>unclassified sequences</taxon>
        <taxon>metagenomes</taxon>
        <taxon>ecological metagenomes</taxon>
    </lineage>
</organism>
<reference evidence="5" key="1">
    <citation type="journal article" date="2014" name="Front. Microbiol.">
        <title>High frequency of phylogenetically diverse reductive dehalogenase-homologous genes in deep subseafloor sedimentary metagenomes.</title>
        <authorList>
            <person name="Kawai M."/>
            <person name="Futagami T."/>
            <person name="Toyoda A."/>
            <person name="Takaki Y."/>
            <person name="Nishi S."/>
            <person name="Hori S."/>
            <person name="Arai W."/>
            <person name="Tsubouchi T."/>
            <person name="Morono Y."/>
            <person name="Uchiyama I."/>
            <person name="Ito T."/>
            <person name="Fujiyama A."/>
            <person name="Inagaki F."/>
            <person name="Takami H."/>
        </authorList>
    </citation>
    <scope>NUCLEOTIDE SEQUENCE</scope>
    <source>
        <strain evidence="5">Expedition CK06-06</strain>
    </source>
</reference>
<dbReference type="Gene3D" id="3.90.550.10">
    <property type="entry name" value="Spore Coat Polysaccharide Biosynthesis Protein SpsA, Chain A"/>
    <property type="match status" value="1"/>
</dbReference>
<dbReference type="PANTHER" id="PTHR43179">
    <property type="entry name" value="RHAMNOSYLTRANSFERASE WBBL"/>
    <property type="match status" value="1"/>
</dbReference>
<keyword evidence="3" id="KW-0808">Transferase</keyword>
<evidence type="ECO:0000256" key="1">
    <source>
        <dbReference type="ARBA" id="ARBA00006739"/>
    </source>
</evidence>
<dbReference type="Pfam" id="PF13692">
    <property type="entry name" value="Glyco_trans_1_4"/>
    <property type="match status" value="1"/>
</dbReference>
<dbReference type="EMBL" id="BART01000127">
    <property type="protein sequence ID" value="GAG65236.1"/>
    <property type="molecule type" value="Genomic_DNA"/>
</dbReference>
<keyword evidence="2" id="KW-0328">Glycosyltransferase</keyword>
<evidence type="ECO:0000256" key="3">
    <source>
        <dbReference type="ARBA" id="ARBA00022679"/>
    </source>
</evidence>
<dbReference type="Gene3D" id="3.40.50.2000">
    <property type="entry name" value="Glycogen Phosphorylase B"/>
    <property type="match status" value="1"/>
</dbReference>
<comment type="similarity">
    <text evidence="1">Belongs to the glycosyltransferase 2 family.</text>
</comment>
<dbReference type="Pfam" id="PF00535">
    <property type="entry name" value="Glycos_transf_2"/>
    <property type="match status" value="1"/>
</dbReference>
<comment type="caution">
    <text evidence="5">The sequence shown here is derived from an EMBL/GenBank/DDBJ whole genome shotgun (WGS) entry which is preliminary data.</text>
</comment>
<gene>
    <name evidence="5" type="ORF">S01H4_00822</name>
</gene>
<accession>X1AZR1</accession>